<dbReference type="RefSeq" id="WP_178359980.1">
    <property type="nucleotide sequence ID" value="NZ_JABFYL010000039.1"/>
</dbReference>
<protein>
    <submittedName>
        <fullName evidence="1">Uncharacterized protein</fullName>
    </submittedName>
</protein>
<accession>A0A850PMW5</accession>
<dbReference type="EMBL" id="JABFYL010000039">
    <property type="protein sequence ID" value="NVN51702.1"/>
    <property type="molecule type" value="Genomic_DNA"/>
</dbReference>
<dbReference type="Proteomes" id="UP000570517">
    <property type="component" value="Unassembled WGS sequence"/>
</dbReference>
<gene>
    <name evidence="1" type="ORF">HLY00_1690</name>
</gene>
<reference evidence="1 2" key="1">
    <citation type="submission" date="2020-05" db="EMBL/GenBank/DDBJ databases">
        <title>Draft genome sequence of Mycobacterium hippocampi DL, isolated from European seabass, Dicentrarchus labrax, reared in fish farms.</title>
        <authorList>
            <person name="Stathopoulou P."/>
            <person name="Asimakis E."/>
            <person name="Tzokas K."/>
            <person name="Batargias C."/>
            <person name="Tsiamis G."/>
        </authorList>
    </citation>
    <scope>NUCLEOTIDE SEQUENCE [LARGE SCALE GENOMIC DNA]</scope>
    <source>
        <strain evidence="1 2">DL</strain>
    </source>
</reference>
<organism evidence="1 2">
    <name type="scientific">Mycolicibacterium hippocampi</name>
    <dbReference type="NCBI Taxonomy" id="659824"/>
    <lineage>
        <taxon>Bacteria</taxon>
        <taxon>Bacillati</taxon>
        <taxon>Actinomycetota</taxon>
        <taxon>Actinomycetes</taxon>
        <taxon>Mycobacteriales</taxon>
        <taxon>Mycobacteriaceae</taxon>
        <taxon>Mycolicibacterium</taxon>
    </lineage>
</organism>
<proteinExistence type="predicted"/>
<name>A0A850PMW5_9MYCO</name>
<evidence type="ECO:0000313" key="2">
    <source>
        <dbReference type="Proteomes" id="UP000570517"/>
    </source>
</evidence>
<dbReference type="AlphaFoldDB" id="A0A850PMW5"/>
<comment type="caution">
    <text evidence="1">The sequence shown here is derived from an EMBL/GenBank/DDBJ whole genome shotgun (WGS) entry which is preliminary data.</text>
</comment>
<evidence type="ECO:0000313" key="1">
    <source>
        <dbReference type="EMBL" id="NVN51702.1"/>
    </source>
</evidence>
<sequence length="332" mass="36397">MNTDDRKPVQHINAVMRKDADLPERVMLHERDGNIVYVRCVDPCDTDQDPAPVPLFDGDQLCVMVHLSHVSLHMSAAGTHGYMMPLRIVLVRREPGKVVARTLRFSEPDDGSRVHVAPGDSVEVQVTLELDAVDEFESQGNIGYVPVTPVLFTWLAAASQSDTDQRRRYLLAAARRLDLAQSLFQRVEELRQSDPEGAPAVRRAVFEMVGAVELAVVSLSRAVDMSRRAGAELGTTATVPSAISAHFATVTAIRHAYEHIEERALGKVHGNPHRDALTIFAHDSVVRDGVITYGSHRLDLATDVPQIIAATRQFLKTAAGEALPPVTTDITL</sequence>
<keyword evidence="2" id="KW-1185">Reference proteome</keyword>